<evidence type="ECO:0000313" key="3">
    <source>
        <dbReference type="EMBL" id="THG02058.1"/>
    </source>
</evidence>
<dbReference type="InterPro" id="IPR036236">
    <property type="entry name" value="Znf_C2H2_sf"/>
</dbReference>
<evidence type="ECO:0000313" key="5">
    <source>
        <dbReference type="Proteomes" id="UP000306102"/>
    </source>
</evidence>
<dbReference type="InterPro" id="IPR013087">
    <property type="entry name" value="Znf_C2H2_type"/>
</dbReference>
<keyword evidence="5" id="KW-1185">Reference proteome</keyword>
<dbReference type="AlphaFoldDB" id="A0A4S4DGZ7"/>
<organism evidence="3 5">
    <name type="scientific">Camellia sinensis var. sinensis</name>
    <name type="common">China tea</name>
    <dbReference type="NCBI Taxonomy" id="542762"/>
    <lineage>
        <taxon>Eukaryota</taxon>
        <taxon>Viridiplantae</taxon>
        <taxon>Streptophyta</taxon>
        <taxon>Embryophyta</taxon>
        <taxon>Tracheophyta</taxon>
        <taxon>Spermatophyta</taxon>
        <taxon>Magnoliopsida</taxon>
        <taxon>eudicotyledons</taxon>
        <taxon>Gunneridae</taxon>
        <taxon>Pentapetalae</taxon>
        <taxon>asterids</taxon>
        <taxon>Ericales</taxon>
        <taxon>Theaceae</taxon>
        <taxon>Camellia</taxon>
    </lineage>
</organism>
<dbReference type="EMBL" id="SDRB02011143">
    <property type="protein sequence ID" value="THG02648.1"/>
    <property type="molecule type" value="Genomic_DNA"/>
</dbReference>
<comment type="caution">
    <text evidence="3">The sequence shown here is derived from an EMBL/GenBank/DDBJ whole genome shotgun (WGS) entry which is preliminary data.</text>
</comment>
<protein>
    <recommendedName>
        <fullName evidence="2">C2H2-type domain-containing protein</fullName>
    </recommendedName>
</protein>
<dbReference type="Gene3D" id="3.30.160.60">
    <property type="entry name" value="Classic Zinc Finger"/>
    <property type="match status" value="1"/>
</dbReference>
<reference evidence="3 5" key="1">
    <citation type="journal article" date="2018" name="Proc. Natl. Acad. Sci. U.S.A.">
        <title>Draft genome sequence of Camellia sinensis var. sinensis provides insights into the evolution of the tea genome and tea quality.</title>
        <authorList>
            <person name="Wei C."/>
            <person name="Yang H."/>
            <person name="Wang S."/>
            <person name="Zhao J."/>
            <person name="Liu C."/>
            <person name="Gao L."/>
            <person name="Xia E."/>
            <person name="Lu Y."/>
            <person name="Tai Y."/>
            <person name="She G."/>
            <person name="Sun J."/>
            <person name="Cao H."/>
            <person name="Tong W."/>
            <person name="Gao Q."/>
            <person name="Li Y."/>
            <person name="Deng W."/>
            <person name="Jiang X."/>
            <person name="Wang W."/>
            <person name="Chen Q."/>
            <person name="Zhang S."/>
            <person name="Li H."/>
            <person name="Wu J."/>
            <person name="Wang P."/>
            <person name="Li P."/>
            <person name="Shi C."/>
            <person name="Zheng F."/>
            <person name="Jian J."/>
            <person name="Huang B."/>
            <person name="Shan D."/>
            <person name="Shi M."/>
            <person name="Fang C."/>
            <person name="Yue Y."/>
            <person name="Li F."/>
            <person name="Li D."/>
            <person name="Wei S."/>
            <person name="Han B."/>
            <person name="Jiang C."/>
            <person name="Yin Y."/>
            <person name="Xia T."/>
            <person name="Zhang Z."/>
            <person name="Bennetzen J.L."/>
            <person name="Zhao S."/>
            <person name="Wan X."/>
        </authorList>
    </citation>
    <scope>NUCLEOTIDE SEQUENCE [LARGE SCALE GENOMIC DNA]</scope>
    <source>
        <strain evidence="5">cv. Shuchazao</strain>
        <tissue evidence="3">Leaf</tissue>
    </source>
</reference>
<dbReference type="SUPFAM" id="SSF57667">
    <property type="entry name" value="beta-beta-alpha zinc fingers"/>
    <property type="match status" value="1"/>
</dbReference>
<dbReference type="PANTHER" id="PTHR47593">
    <property type="entry name" value="ZINC FINGER PROTEIN 4-LIKE"/>
    <property type="match status" value="1"/>
</dbReference>
<keyword evidence="1" id="KW-0862">Zinc</keyword>
<dbReference type="PROSITE" id="PS00028">
    <property type="entry name" value="ZINC_FINGER_C2H2_1"/>
    <property type="match status" value="1"/>
</dbReference>
<sequence>MVIQDQEVNEILLVNHQDHDESKKCDTDRDDHKLGDWLSLGLNTTEPSNALEYGSISKSKPPKNKVFSCNFCMRKFFSSQALGGHQNAHKRERGATKKYHHPQRMMMMTTMGLPSNSPMTTARSLGVQAHSLVHKPSREGSAVVARFSDATTTGVGVSWTPPFMVEESMDVIWPGSFRMEKFPNQGSDQQHLDLNLRL</sequence>
<dbReference type="EMBL" id="SDRB02011263">
    <property type="protein sequence ID" value="THG02058.1"/>
    <property type="molecule type" value="Genomic_DNA"/>
</dbReference>
<name>A0A4S4DGZ7_CAMSN</name>
<dbReference type="PROSITE" id="PS50157">
    <property type="entry name" value="ZINC_FINGER_C2H2_2"/>
    <property type="match status" value="1"/>
</dbReference>
<keyword evidence="1" id="KW-0863">Zinc-finger</keyword>
<dbReference type="Proteomes" id="UP000306102">
    <property type="component" value="Unassembled WGS sequence"/>
</dbReference>
<accession>A0A4S4DGZ7</accession>
<proteinExistence type="predicted"/>
<evidence type="ECO:0000256" key="1">
    <source>
        <dbReference type="PROSITE-ProRule" id="PRU00042"/>
    </source>
</evidence>
<keyword evidence="1" id="KW-0479">Metal-binding</keyword>
<dbReference type="PANTHER" id="PTHR47593:SF9">
    <property type="entry name" value="C2H2-TYPE DOMAIN-CONTAINING PROTEIN"/>
    <property type="match status" value="1"/>
</dbReference>
<feature type="domain" description="C2H2-type" evidence="2">
    <location>
        <begin position="67"/>
        <end position="94"/>
    </location>
</feature>
<evidence type="ECO:0000259" key="2">
    <source>
        <dbReference type="PROSITE" id="PS50157"/>
    </source>
</evidence>
<dbReference type="GO" id="GO:0008270">
    <property type="term" value="F:zinc ion binding"/>
    <property type="evidence" value="ECO:0007669"/>
    <property type="project" value="UniProtKB-KW"/>
</dbReference>
<evidence type="ECO:0000313" key="4">
    <source>
        <dbReference type="EMBL" id="THG02648.1"/>
    </source>
</evidence>
<gene>
    <name evidence="3" type="ORF">TEA_015626</name>
    <name evidence="4" type="ORF">TEA_029355</name>
</gene>
<dbReference type="InterPro" id="IPR053266">
    <property type="entry name" value="Zinc_finger_protein_7"/>
</dbReference>
<reference evidence="3" key="2">
    <citation type="submission" date="2019-04" db="EMBL/GenBank/DDBJ databases">
        <authorList>
            <person name="Wei C."/>
            <person name="Yang H."/>
            <person name="Wang S."/>
            <person name="Gao L."/>
            <person name="Liu C."/>
            <person name="Zhao J."/>
            <person name="Xia E."/>
            <person name="Wan X."/>
        </authorList>
    </citation>
    <scope>NUCLEOTIDE SEQUENCE</scope>
    <source>
        <tissue evidence="3">Leaf</tissue>
    </source>
</reference>